<feature type="region of interest" description="Disordered" evidence="1">
    <location>
        <begin position="37"/>
        <end position="88"/>
    </location>
</feature>
<gene>
    <name evidence="4" type="ORF">ENI96_09490</name>
</gene>
<dbReference type="Pfam" id="PF05036">
    <property type="entry name" value="SPOR"/>
    <property type="match status" value="1"/>
</dbReference>
<evidence type="ECO:0000256" key="2">
    <source>
        <dbReference type="SAM" id="Phobius"/>
    </source>
</evidence>
<dbReference type="InterPro" id="IPR007730">
    <property type="entry name" value="SPOR-like_dom"/>
</dbReference>
<evidence type="ECO:0000313" key="4">
    <source>
        <dbReference type="EMBL" id="HEB96645.1"/>
    </source>
</evidence>
<dbReference type="InterPro" id="IPR052521">
    <property type="entry name" value="Cell_div_SPOR-domain"/>
</dbReference>
<dbReference type="EMBL" id="DRKP01000109">
    <property type="protein sequence ID" value="HEB96645.1"/>
    <property type="molecule type" value="Genomic_DNA"/>
</dbReference>
<feature type="domain" description="SPOR" evidence="3">
    <location>
        <begin position="140"/>
        <end position="222"/>
    </location>
</feature>
<name>A0A831RPD3_9GAMM</name>
<accession>A0A831RPD3</accession>
<reference evidence="4" key="1">
    <citation type="journal article" date="2020" name="mSystems">
        <title>Genome- and Community-Level Interaction Insights into Carbon Utilization and Element Cycling Functions of Hydrothermarchaeota in Hydrothermal Sediment.</title>
        <authorList>
            <person name="Zhou Z."/>
            <person name="Liu Y."/>
            <person name="Xu W."/>
            <person name="Pan J."/>
            <person name="Luo Z.H."/>
            <person name="Li M."/>
        </authorList>
    </citation>
    <scope>NUCLEOTIDE SEQUENCE [LARGE SCALE GENOMIC DNA]</scope>
    <source>
        <strain evidence="4">HyVt-443</strain>
    </source>
</reference>
<dbReference type="Proteomes" id="UP000886251">
    <property type="component" value="Unassembled WGS sequence"/>
</dbReference>
<organism evidence="4">
    <name type="scientific">Sedimenticola thiotaurini</name>
    <dbReference type="NCBI Taxonomy" id="1543721"/>
    <lineage>
        <taxon>Bacteria</taxon>
        <taxon>Pseudomonadati</taxon>
        <taxon>Pseudomonadota</taxon>
        <taxon>Gammaproteobacteria</taxon>
        <taxon>Chromatiales</taxon>
        <taxon>Sedimenticolaceae</taxon>
        <taxon>Sedimenticola</taxon>
    </lineage>
</organism>
<comment type="caution">
    <text evidence="4">The sequence shown here is derived from an EMBL/GenBank/DDBJ whole genome shotgun (WGS) entry which is preliminary data.</text>
</comment>
<keyword evidence="2" id="KW-1133">Transmembrane helix</keyword>
<feature type="compositionally biased region" description="Low complexity" evidence="1">
    <location>
        <begin position="106"/>
        <end position="140"/>
    </location>
</feature>
<dbReference type="PROSITE" id="PS51724">
    <property type="entry name" value="SPOR"/>
    <property type="match status" value="1"/>
</dbReference>
<dbReference type="PANTHER" id="PTHR38687">
    <property type="entry name" value="CELL DIVISION PROTEIN DEDD-RELATED"/>
    <property type="match status" value="1"/>
</dbReference>
<dbReference type="GO" id="GO:0042834">
    <property type="term" value="F:peptidoglycan binding"/>
    <property type="evidence" value="ECO:0007669"/>
    <property type="project" value="InterPro"/>
</dbReference>
<protein>
    <recommendedName>
        <fullName evidence="3">SPOR domain-containing protein</fullName>
    </recommendedName>
</protein>
<dbReference type="GO" id="GO:0032506">
    <property type="term" value="P:cytokinetic process"/>
    <property type="evidence" value="ECO:0007669"/>
    <property type="project" value="TreeGrafter"/>
</dbReference>
<feature type="region of interest" description="Disordered" evidence="1">
    <location>
        <begin position="100"/>
        <end position="140"/>
    </location>
</feature>
<evidence type="ECO:0000259" key="3">
    <source>
        <dbReference type="PROSITE" id="PS51724"/>
    </source>
</evidence>
<feature type="transmembrane region" description="Helical" evidence="2">
    <location>
        <begin position="9"/>
        <end position="27"/>
    </location>
</feature>
<dbReference type="AlphaFoldDB" id="A0A831RPD3"/>
<evidence type="ECO:0000256" key="1">
    <source>
        <dbReference type="SAM" id="MobiDB-lite"/>
    </source>
</evidence>
<proteinExistence type="predicted"/>
<sequence>MDDGLKKRLIGATVLVSLAVIFIPMLLQHEPLLDQGIEGSSIPPRPQRDYGGDLLPADDEDLSRPLKGTVRMDPAERLPFMEPLAPPKDVAVRPELPAAPKAKVKSGGQPPAASGKAAGKTGKKSSPTVRQQARSATAGRATTRGWVIQLGSFSNRSNAEKLVRQLQGKGFAVSMEPVTVQGKRLYRVRVGPESDRRRAERLLARVNREVRPLKLQGKLRSYP</sequence>
<dbReference type="SUPFAM" id="SSF110997">
    <property type="entry name" value="Sporulation related repeat"/>
    <property type="match status" value="1"/>
</dbReference>
<dbReference type="InterPro" id="IPR036680">
    <property type="entry name" value="SPOR-like_sf"/>
</dbReference>
<dbReference type="GO" id="GO:0030428">
    <property type="term" value="C:cell septum"/>
    <property type="evidence" value="ECO:0007669"/>
    <property type="project" value="TreeGrafter"/>
</dbReference>
<dbReference type="PANTHER" id="PTHR38687:SF1">
    <property type="entry name" value="CELL DIVISION PROTEIN DEDD"/>
    <property type="match status" value="1"/>
</dbReference>
<dbReference type="GO" id="GO:0032153">
    <property type="term" value="C:cell division site"/>
    <property type="evidence" value="ECO:0007669"/>
    <property type="project" value="TreeGrafter"/>
</dbReference>
<keyword evidence="2" id="KW-0812">Transmembrane</keyword>
<dbReference type="Gene3D" id="3.30.70.1070">
    <property type="entry name" value="Sporulation related repeat"/>
    <property type="match status" value="1"/>
</dbReference>
<keyword evidence="2" id="KW-0472">Membrane</keyword>